<reference evidence="3 4" key="1">
    <citation type="submission" date="2020-08" db="EMBL/GenBank/DDBJ databases">
        <title>Genomic Encyclopedia of Type Strains, Phase IV (KMG-V): Genome sequencing to study the core and pangenomes of soil and plant-associated prokaryotes.</title>
        <authorList>
            <person name="Whitman W."/>
        </authorList>
    </citation>
    <scope>NUCLEOTIDE SEQUENCE [LARGE SCALE GENOMIC DNA]</scope>
    <source>
        <strain evidence="3 4">S3M1</strain>
    </source>
</reference>
<dbReference type="Proteomes" id="UP000537204">
    <property type="component" value="Unassembled WGS sequence"/>
</dbReference>
<dbReference type="EMBL" id="JACHCE010000005">
    <property type="protein sequence ID" value="MBB5637316.1"/>
    <property type="molecule type" value="Genomic_DNA"/>
</dbReference>
<evidence type="ECO:0000313" key="3">
    <source>
        <dbReference type="EMBL" id="MBB5637316.1"/>
    </source>
</evidence>
<evidence type="ECO:0000313" key="4">
    <source>
        <dbReference type="Proteomes" id="UP000537204"/>
    </source>
</evidence>
<evidence type="ECO:0000259" key="2">
    <source>
        <dbReference type="SMART" id="SM01235"/>
    </source>
</evidence>
<name>A0A7W8ZNL8_9SPHI</name>
<dbReference type="RefSeq" id="WP_260171785.1">
    <property type="nucleotide sequence ID" value="NZ_JACHCE010000005.1"/>
</dbReference>
<keyword evidence="1" id="KW-0812">Transmembrane</keyword>
<comment type="caution">
    <text evidence="3">The sequence shown here is derived from an EMBL/GenBank/DDBJ whole genome shotgun (WGS) entry which is preliminary data.</text>
</comment>
<keyword evidence="1" id="KW-0472">Membrane</keyword>
<keyword evidence="1" id="KW-1133">Transmembrane helix</keyword>
<dbReference type="AlphaFoldDB" id="A0A7W8ZNL8"/>
<organism evidence="3 4">
    <name type="scientific">Pedobacter cryoconitis</name>
    <dbReference type="NCBI Taxonomy" id="188932"/>
    <lineage>
        <taxon>Bacteria</taxon>
        <taxon>Pseudomonadati</taxon>
        <taxon>Bacteroidota</taxon>
        <taxon>Sphingobacteriia</taxon>
        <taxon>Sphingobacteriales</taxon>
        <taxon>Sphingobacteriaceae</taxon>
        <taxon>Pedobacter</taxon>
    </lineage>
</organism>
<sequence length="156" mass="18079">MRLVKVVLAMIILLVISIQFIPVIRNQDSRLRNTAINKIYPVPLRVQAILKNSCYDCHSDYTRYPWYANLQPVSGWMASHINKGKKELNFSDFGSYSVRRQQSKLKAVINSIQDETMPIASYTLIHREAKLAENDKKLVINWIEKTKDSLSLIKEK</sequence>
<proteinExistence type="predicted"/>
<accession>A0A7W8ZNL8</accession>
<protein>
    <recommendedName>
        <fullName evidence="2">Haem-binding domain-containing protein</fullName>
    </recommendedName>
</protein>
<dbReference type="Pfam" id="PF14376">
    <property type="entry name" value="Haem_bd"/>
    <property type="match status" value="1"/>
</dbReference>
<evidence type="ECO:0000256" key="1">
    <source>
        <dbReference type="SAM" id="Phobius"/>
    </source>
</evidence>
<gene>
    <name evidence="3" type="ORF">HDE68_003231</name>
</gene>
<dbReference type="SMART" id="SM01235">
    <property type="entry name" value="Haem_bd"/>
    <property type="match status" value="1"/>
</dbReference>
<feature type="transmembrane region" description="Helical" evidence="1">
    <location>
        <begin position="6"/>
        <end position="24"/>
    </location>
</feature>
<feature type="domain" description="Haem-binding" evidence="2">
    <location>
        <begin position="12"/>
        <end position="147"/>
    </location>
</feature>
<dbReference type="InterPro" id="IPR025992">
    <property type="entry name" value="Haem-bd"/>
</dbReference>